<dbReference type="PROSITE" id="PS51285">
    <property type="entry name" value="AGC_KINASE_CTER"/>
    <property type="match status" value="1"/>
</dbReference>
<keyword evidence="2" id="KW-0723">Serine/threonine-protein kinase</keyword>
<feature type="compositionally biased region" description="Low complexity" evidence="9">
    <location>
        <begin position="148"/>
        <end position="159"/>
    </location>
</feature>
<evidence type="ECO:0000313" key="12">
    <source>
        <dbReference type="EMBL" id="KAK0731212.1"/>
    </source>
</evidence>
<keyword evidence="13" id="KW-1185">Reference proteome</keyword>
<evidence type="ECO:0000256" key="3">
    <source>
        <dbReference type="ARBA" id="ARBA00022679"/>
    </source>
</evidence>
<evidence type="ECO:0000256" key="7">
    <source>
        <dbReference type="ARBA" id="ARBA00047899"/>
    </source>
</evidence>
<evidence type="ECO:0000256" key="9">
    <source>
        <dbReference type="SAM" id="MobiDB-lite"/>
    </source>
</evidence>
<feature type="domain" description="Protein kinase" evidence="10">
    <location>
        <begin position="336"/>
        <end position="690"/>
    </location>
</feature>
<dbReference type="GO" id="GO:0004674">
    <property type="term" value="F:protein serine/threonine kinase activity"/>
    <property type="evidence" value="ECO:0007669"/>
    <property type="project" value="UniProtKB-KW"/>
</dbReference>
<dbReference type="PROSITE" id="PS50011">
    <property type="entry name" value="PROTEIN_KINASE_DOM"/>
    <property type="match status" value="1"/>
</dbReference>
<dbReference type="SUPFAM" id="SSF56112">
    <property type="entry name" value="Protein kinase-like (PK-like)"/>
    <property type="match status" value="1"/>
</dbReference>
<protein>
    <recommendedName>
        <fullName evidence="1">non-specific serine/threonine protein kinase</fullName>
        <ecNumber evidence="1">2.7.11.1</ecNumber>
    </recommendedName>
</protein>
<name>A0AA40EAL0_9PEZI</name>
<accession>A0AA40EAL0</accession>
<gene>
    <name evidence="12" type="ORF">B0H67DRAFT_639631</name>
</gene>
<dbReference type="InterPro" id="IPR008271">
    <property type="entry name" value="Ser/Thr_kinase_AS"/>
</dbReference>
<organism evidence="12 13">
    <name type="scientific">Lasiosphaeris hirsuta</name>
    <dbReference type="NCBI Taxonomy" id="260670"/>
    <lineage>
        <taxon>Eukaryota</taxon>
        <taxon>Fungi</taxon>
        <taxon>Dikarya</taxon>
        <taxon>Ascomycota</taxon>
        <taxon>Pezizomycotina</taxon>
        <taxon>Sordariomycetes</taxon>
        <taxon>Sordariomycetidae</taxon>
        <taxon>Sordariales</taxon>
        <taxon>Lasiosphaeriaceae</taxon>
        <taxon>Lasiosphaeris</taxon>
    </lineage>
</organism>
<evidence type="ECO:0000256" key="8">
    <source>
        <dbReference type="ARBA" id="ARBA00048679"/>
    </source>
</evidence>
<keyword evidence="3" id="KW-0808">Transferase</keyword>
<feature type="domain" description="AGC-kinase C-terminal" evidence="11">
    <location>
        <begin position="691"/>
        <end position="753"/>
    </location>
</feature>
<evidence type="ECO:0000256" key="6">
    <source>
        <dbReference type="ARBA" id="ARBA00022840"/>
    </source>
</evidence>
<dbReference type="PANTHER" id="PTHR24356:SF400">
    <property type="entry name" value="SERINE_THREONINE-PROTEIN KINASE CBK1"/>
    <property type="match status" value="1"/>
</dbReference>
<feature type="region of interest" description="Disordered" evidence="9">
    <location>
        <begin position="131"/>
        <end position="169"/>
    </location>
</feature>
<comment type="catalytic activity">
    <reaction evidence="8">
        <text>L-seryl-[protein] + ATP = O-phospho-L-seryl-[protein] + ADP + H(+)</text>
        <dbReference type="Rhea" id="RHEA:17989"/>
        <dbReference type="Rhea" id="RHEA-COMP:9863"/>
        <dbReference type="Rhea" id="RHEA-COMP:11604"/>
        <dbReference type="ChEBI" id="CHEBI:15378"/>
        <dbReference type="ChEBI" id="CHEBI:29999"/>
        <dbReference type="ChEBI" id="CHEBI:30616"/>
        <dbReference type="ChEBI" id="CHEBI:83421"/>
        <dbReference type="ChEBI" id="CHEBI:456216"/>
        <dbReference type="EC" id="2.7.11.1"/>
    </reaction>
</comment>
<dbReference type="SMART" id="SM00220">
    <property type="entry name" value="S_TKc"/>
    <property type="match status" value="1"/>
</dbReference>
<evidence type="ECO:0000259" key="11">
    <source>
        <dbReference type="PROSITE" id="PS51285"/>
    </source>
</evidence>
<dbReference type="InterPro" id="IPR000719">
    <property type="entry name" value="Prot_kinase_dom"/>
</dbReference>
<evidence type="ECO:0000259" key="10">
    <source>
        <dbReference type="PROSITE" id="PS50011"/>
    </source>
</evidence>
<dbReference type="AlphaFoldDB" id="A0AA40EAL0"/>
<keyword evidence="5 12" id="KW-0418">Kinase</keyword>
<dbReference type="InterPro" id="IPR000961">
    <property type="entry name" value="AGC-kinase_C"/>
</dbReference>
<proteinExistence type="predicted"/>
<dbReference type="Gene3D" id="1.10.510.10">
    <property type="entry name" value="Transferase(Phosphotransferase) domain 1"/>
    <property type="match status" value="2"/>
</dbReference>
<dbReference type="Proteomes" id="UP001172102">
    <property type="component" value="Unassembled WGS sequence"/>
</dbReference>
<reference evidence="12" key="1">
    <citation type="submission" date="2023-06" db="EMBL/GenBank/DDBJ databases">
        <title>Genome-scale phylogeny and comparative genomics of the fungal order Sordariales.</title>
        <authorList>
            <consortium name="Lawrence Berkeley National Laboratory"/>
            <person name="Hensen N."/>
            <person name="Bonometti L."/>
            <person name="Westerberg I."/>
            <person name="Brannstrom I.O."/>
            <person name="Guillou S."/>
            <person name="Cros-Aarteil S."/>
            <person name="Calhoun S."/>
            <person name="Haridas S."/>
            <person name="Kuo A."/>
            <person name="Mondo S."/>
            <person name="Pangilinan J."/>
            <person name="Riley R."/>
            <person name="Labutti K."/>
            <person name="Andreopoulos B."/>
            <person name="Lipzen A."/>
            <person name="Chen C."/>
            <person name="Yanf M."/>
            <person name="Daum C."/>
            <person name="Ng V."/>
            <person name="Clum A."/>
            <person name="Steindorff A."/>
            <person name="Ohm R."/>
            <person name="Martin F."/>
            <person name="Silar P."/>
            <person name="Natvig D."/>
            <person name="Lalanne C."/>
            <person name="Gautier V."/>
            <person name="Ament-Velasquez S.L."/>
            <person name="Kruys A."/>
            <person name="Hutchinson M.I."/>
            <person name="Powell A.J."/>
            <person name="Barry K."/>
            <person name="Miller A.N."/>
            <person name="Grigoriev I.V."/>
            <person name="Debuchy R."/>
            <person name="Gladieux P."/>
            <person name="Thoren M.H."/>
            <person name="Johannesson H."/>
        </authorList>
    </citation>
    <scope>NUCLEOTIDE SEQUENCE</scope>
    <source>
        <strain evidence="12">SMH4607-1</strain>
    </source>
</reference>
<dbReference type="Gene3D" id="3.30.200.20">
    <property type="entry name" value="Phosphorylase Kinase, domain 1"/>
    <property type="match status" value="2"/>
</dbReference>
<dbReference type="EMBL" id="JAUKUA010000001">
    <property type="protein sequence ID" value="KAK0731212.1"/>
    <property type="molecule type" value="Genomic_DNA"/>
</dbReference>
<keyword evidence="6" id="KW-0067">ATP-binding</keyword>
<comment type="catalytic activity">
    <reaction evidence="7">
        <text>L-threonyl-[protein] + ATP = O-phospho-L-threonyl-[protein] + ADP + H(+)</text>
        <dbReference type="Rhea" id="RHEA:46608"/>
        <dbReference type="Rhea" id="RHEA-COMP:11060"/>
        <dbReference type="Rhea" id="RHEA-COMP:11605"/>
        <dbReference type="ChEBI" id="CHEBI:15378"/>
        <dbReference type="ChEBI" id="CHEBI:30013"/>
        <dbReference type="ChEBI" id="CHEBI:30616"/>
        <dbReference type="ChEBI" id="CHEBI:61977"/>
        <dbReference type="ChEBI" id="CHEBI:456216"/>
        <dbReference type="EC" id="2.7.11.1"/>
    </reaction>
</comment>
<evidence type="ECO:0000256" key="4">
    <source>
        <dbReference type="ARBA" id="ARBA00022741"/>
    </source>
</evidence>
<comment type="caution">
    <text evidence="12">The sequence shown here is derived from an EMBL/GenBank/DDBJ whole genome shotgun (WGS) entry which is preliminary data.</text>
</comment>
<evidence type="ECO:0000256" key="2">
    <source>
        <dbReference type="ARBA" id="ARBA00022527"/>
    </source>
</evidence>
<evidence type="ECO:0000256" key="5">
    <source>
        <dbReference type="ARBA" id="ARBA00022777"/>
    </source>
</evidence>
<keyword evidence="4" id="KW-0547">Nucleotide-binding</keyword>
<evidence type="ECO:0000313" key="13">
    <source>
        <dbReference type="Proteomes" id="UP001172102"/>
    </source>
</evidence>
<dbReference type="InterPro" id="IPR050236">
    <property type="entry name" value="Ser_Thr_kinase_AGC"/>
</dbReference>
<dbReference type="Pfam" id="PF00069">
    <property type="entry name" value="Pkinase"/>
    <property type="match status" value="1"/>
</dbReference>
<dbReference type="GO" id="GO:0005524">
    <property type="term" value="F:ATP binding"/>
    <property type="evidence" value="ECO:0007669"/>
    <property type="project" value="UniProtKB-KW"/>
</dbReference>
<dbReference type="GO" id="GO:0035556">
    <property type="term" value="P:intracellular signal transduction"/>
    <property type="evidence" value="ECO:0007669"/>
    <property type="project" value="TreeGrafter"/>
</dbReference>
<dbReference type="InterPro" id="IPR011009">
    <property type="entry name" value="Kinase-like_dom_sf"/>
</dbReference>
<sequence>MKRRHSLDPIQTGAILPGSDARLDNDLSTEFLSLVEPRPLHPSKIRRHGSRIILALKSLTNSASDRSVIEHHHAALSPSTSRARSILAQGLNRMSGALFRAPADPTVIHRVALKGRPSLQHTFQHVDVLPFSNDAPRSFNMRDANTESSKNSNGNSHSGKSPDDSTAQTSLDSKFQAYSSGNLNIPRDNGMEPCDRGHHHMNNMAASFANRRNPNTRSSPDSNLTTIQETILDQVSPSVLTVERASAAKIFLETYFNERLASGPSPRSIRLRLLESHIFSQGNTGQISANELDEVRTQFCRRETNHLRETRVMKARSIRALAAPRGTPEACLVNDYEVIKILGKGSFGVVRLVREKHRRVEEGKPGDGWSEGERRQVYAMKVIRKSDMLRTSQEGHLRAERDFLVASEGSMWIVPLIASFQDAASLYLVMEYMPGGDFLGLLIRENTLHETVARFYVAEMVLCVEAAHALRCIHRDIKPDNFLISASGHLKISDFGLAFDGHWSHDTAYYNSHRYSLLGKLGINVEGDDQDKNDGRSLAATMKWASNIMSGIEKHDKKNLDDGEPLLNWRNRCGNRTSAMSVVGTSQYMAPEVKHKETFGFPTRPVVSHRCQHLIASLIQDKENRLCSKRYRFKDLVSASSATLGDGLGPGSHGNTRPAPQKQPQKGHRDFAGRYVFPYDAEDIKAHKWFRGVPWERLHEVEPPHVPQLRAVDDTHYFKEEDEISDWSESETSDSEQRAQFEVEPGPTLFRSTRVGFPPVPPSPTTETVIVADPRPQAKAEDARIALKGFRRSVQKWALAAIATPFDATRLRNIDAQIDGMPGLLPTERTALRHFMRAFGRKDHKRPRDRLLRDPEVRGVVMDVRKKTAFLGYTWRRMRPPTPVEDWENDEMERDENVEGEASGDGLAVYEDGVCVGEHEGWHGVGLDGGAGPAVGAYGAFGGWGDDIVAMRALHRGRMSMH</sequence>
<dbReference type="PANTHER" id="PTHR24356">
    <property type="entry name" value="SERINE/THREONINE-PROTEIN KINASE"/>
    <property type="match status" value="1"/>
</dbReference>
<feature type="region of interest" description="Disordered" evidence="9">
    <location>
        <begin position="642"/>
        <end position="668"/>
    </location>
</feature>
<dbReference type="PROSITE" id="PS00108">
    <property type="entry name" value="PROTEIN_KINASE_ST"/>
    <property type="match status" value="1"/>
</dbReference>
<evidence type="ECO:0000256" key="1">
    <source>
        <dbReference type="ARBA" id="ARBA00012513"/>
    </source>
</evidence>
<dbReference type="EC" id="2.7.11.1" evidence="1"/>